<dbReference type="SUPFAM" id="SSF53067">
    <property type="entry name" value="Actin-like ATPase domain"/>
    <property type="match status" value="1"/>
</dbReference>
<dbReference type="PANTHER" id="PTHR42895">
    <property type="entry name" value="IRON-SULFUR CLUSTER-BINDING PROTEIN-RELATED"/>
    <property type="match status" value="1"/>
</dbReference>
<dbReference type="InterPro" id="IPR041414">
    <property type="entry name" value="Raco-like_middle"/>
</dbReference>
<dbReference type="InterPro" id="IPR040506">
    <property type="entry name" value="RACo_linker"/>
</dbReference>
<evidence type="ECO:0000313" key="2">
    <source>
        <dbReference type="EMBL" id="GLI52319.1"/>
    </source>
</evidence>
<dbReference type="InterPro" id="IPR027980">
    <property type="entry name" value="RACo_C"/>
</dbReference>
<sequence>MYKIRTNRGEIFETRGETLLQVLQSHAIYLPASCGGKGICGRCKLRIVEGKSKTSSFFGISEEEKKLGYVLACQTYPESDIIIEIPEKLITITERISAAKLWLVEKPFKDNSSLFEPLVKKVSLKIEPPTIENSKADLENIRQTLNKKISISRKLVSLLPEFLRKNKWQITVALTEREIIDFMEPSTKLYAVAVDIGTTTVALALIDLEEGKVVDIASCYNSQIRYGDDVITRIIYAVENKNGLDILRKSIVDDVNALINTVSMKHEDGKILYVTISANTTMAHIFWGINPKYIREEPYTPVLNHYPVWNAAQAKLLIEPNAPVYTVSSIAGYVGGDIVAGILASEMYLKEETSLFIDIGTNGEVVIGNKQWLLTASTSAGPCFEGSGISCGMRATSGAVESFSYNKNSDSFKIKVIGDMPPSGICGSGMIDIVSELFSEGIIDQKGTLIKGFSQWIKEVNDEQRFIISENCYITQADIDNIIRAKAAIYAGISTLLEEVGISEKDISKVYIAGGFGEFIDIKKALKIGMLPNLPENRFQFLGNTSLAGAILCTLSYQLRETAEEIADKMIYIDLSRSKKFMDEYISALFLPHTDWERFRELS</sequence>
<feature type="domain" description="2Fe-2S ferredoxin-type" evidence="1">
    <location>
        <begin position="1"/>
        <end position="89"/>
    </location>
</feature>
<protein>
    <submittedName>
        <fullName evidence="2">Iron-sulfur cluster-binding protein</fullName>
    </submittedName>
</protein>
<dbReference type="InterPro" id="IPR042259">
    <property type="entry name" value="Raco-like_middle_sf"/>
</dbReference>
<gene>
    <name evidence="2" type="ORF">TISLANDTSLP1_00120</name>
</gene>
<dbReference type="InterPro" id="IPR043129">
    <property type="entry name" value="ATPase_NBD"/>
</dbReference>
<dbReference type="Gene3D" id="3.30.420.480">
    <property type="entry name" value="Domain of unknown function (DUF4445)"/>
    <property type="match status" value="1"/>
</dbReference>
<organism evidence="2 3">
    <name type="scientific">Thermodesulfovibrio yellowstonii</name>
    <dbReference type="NCBI Taxonomy" id="28262"/>
    <lineage>
        <taxon>Bacteria</taxon>
        <taxon>Pseudomonadati</taxon>
        <taxon>Nitrospirota</taxon>
        <taxon>Thermodesulfovibrionia</taxon>
        <taxon>Thermodesulfovibrionales</taxon>
        <taxon>Thermodesulfovibrionaceae</taxon>
        <taxon>Thermodesulfovibrio</taxon>
    </lineage>
</organism>
<dbReference type="Pfam" id="PF17651">
    <property type="entry name" value="Raco_middle"/>
    <property type="match status" value="1"/>
</dbReference>
<keyword evidence="3" id="KW-1185">Reference proteome</keyword>
<dbReference type="Pfam" id="PF14574">
    <property type="entry name" value="RACo_C_ter"/>
    <property type="match status" value="1"/>
</dbReference>
<comment type="caution">
    <text evidence="2">The sequence shown here is derived from an EMBL/GenBank/DDBJ whole genome shotgun (WGS) entry which is preliminary data.</text>
</comment>
<name>A0A9W6GE65_9BACT</name>
<dbReference type="InterPro" id="IPR036010">
    <property type="entry name" value="2Fe-2S_ferredoxin-like_sf"/>
</dbReference>
<dbReference type="InterPro" id="IPR001041">
    <property type="entry name" value="2Fe-2S_ferredoxin-type"/>
</dbReference>
<dbReference type="EMBL" id="BSDX01000001">
    <property type="protein sequence ID" value="GLI52319.1"/>
    <property type="molecule type" value="Genomic_DNA"/>
</dbReference>
<dbReference type="SUPFAM" id="SSF54292">
    <property type="entry name" value="2Fe-2S ferredoxin-like"/>
    <property type="match status" value="1"/>
</dbReference>
<accession>A0A9W6GE65</accession>
<dbReference type="Gene3D" id="3.10.20.880">
    <property type="match status" value="1"/>
</dbReference>
<dbReference type="PROSITE" id="PS51085">
    <property type="entry name" value="2FE2S_FER_2"/>
    <property type="match status" value="1"/>
</dbReference>
<dbReference type="PANTHER" id="PTHR42895:SF2">
    <property type="entry name" value="IRON-SULFUR CLUSTER PROTEIN"/>
    <property type="match status" value="1"/>
</dbReference>
<dbReference type="CDD" id="cd00207">
    <property type="entry name" value="fer2"/>
    <property type="match status" value="1"/>
</dbReference>
<dbReference type="Pfam" id="PF17650">
    <property type="entry name" value="RACo_linker"/>
    <property type="match status" value="1"/>
</dbReference>
<dbReference type="Gene3D" id="3.10.20.30">
    <property type="match status" value="1"/>
</dbReference>
<dbReference type="InterPro" id="IPR012675">
    <property type="entry name" value="Beta-grasp_dom_sf"/>
</dbReference>
<dbReference type="GO" id="GO:0051536">
    <property type="term" value="F:iron-sulfur cluster binding"/>
    <property type="evidence" value="ECO:0007669"/>
    <property type="project" value="InterPro"/>
</dbReference>
<dbReference type="Pfam" id="PF00111">
    <property type="entry name" value="Fer2"/>
    <property type="match status" value="1"/>
</dbReference>
<evidence type="ECO:0000259" key="1">
    <source>
        <dbReference type="PROSITE" id="PS51085"/>
    </source>
</evidence>
<dbReference type="Proteomes" id="UP001144297">
    <property type="component" value="Unassembled WGS sequence"/>
</dbReference>
<dbReference type="InterPro" id="IPR052911">
    <property type="entry name" value="Corrinoid_activation_enz"/>
</dbReference>
<reference evidence="2" key="1">
    <citation type="submission" date="2022-12" db="EMBL/GenBank/DDBJ databases">
        <title>Reference genome sequencing for broad-spectrum identification of bacterial and archaeal isolates by mass spectrometry.</title>
        <authorList>
            <person name="Sekiguchi Y."/>
            <person name="Tourlousse D.M."/>
        </authorList>
    </citation>
    <scope>NUCLEOTIDE SEQUENCE</scope>
    <source>
        <strain evidence="2">TSL-P1</strain>
    </source>
</reference>
<proteinExistence type="predicted"/>
<dbReference type="AlphaFoldDB" id="A0A9W6GE65"/>
<evidence type="ECO:0000313" key="3">
    <source>
        <dbReference type="Proteomes" id="UP001144297"/>
    </source>
</evidence>